<evidence type="ECO:0000313" key="4">
    <source>
        <dbReference type="EMBL" id="KRK95686.1"/>
    </source>
</evidence>
<dbReference type="Pfam" id="PF13800">
    <property type="entry name" value="Sigma_reg_N"/>
    <property type="match status" value="1"/>
</dbReference>
<dbReference type="EMBL" id="AZDV01000006">
    <property type="protein sequence ID" value="KRK95686.1"/>
    <property type="molecule type" value="Genomic_DNA"/>
</dbReference>
<dbReference type="InterPro" id="IPR025672">
    <property type="entry name" value="Sigma_reg_C_dom"/>
</dbReference>
<reference evidence="4 5" key="1">
    <citation type="journal article" date="2015" name="Genome Announc.">
        <title>Expanding the biotechnology potential of lactobacilli through comparative genomics of 213 strains and associated genera.</title>
        <authorList>
            <person name="Sun Z."/>
            <person name="Harris H.M."/>
            <person name="McCann A."/>
            <person name="Guo C."/>
            <person name="Argimon S."/>
            <person name="Zhang W."/>
            <person name="Yang X."/>
            <person name="Jeffery I.B."/>
            <person name="Cooney J.C."/>
            <person name="Kagawa T.F."/>
            <person name="Liu W."/>
            <person name="Song Y."/>
            <person name="Salvetti E."/>
            <person name="Wrobel A."/>
            <person name="Rasinkangas P."/>
            <person name="Parkhill J."/>
            <person name="Rea M.C."/>
            <person name="O'Sullivan O."/>
            <person name="Ritari J."/>
            <person name="Douillard F.P."/>
            <person name="Paul Ross R."/>
            <person name="Yang R."/>
            <person name="Briner A.E."/>
            <person name="Felis G.E."/>
            <person name="de Vos W.M."/>
            <person name="Barrangou R."/>
            <person name="Klaenhammer T.R."/>
            <person name="Caufield P.W."/>
            <person name="Cui Y."/>
            <person name="Zhang H."/>
            <person name="O'Toole P.W."/>
        </authorList>
    </citation>
    <scope>NUCLEOTIDE SEQUENCE [LARGE SCALE GENOMIC DNA]</scope>
    <source>
        <strain evidence="4 5">DSM 19394</strain>
    </source>
</reference>
<proteinExistence type="predicted"/>
<comment type="caution">
    <text evidence="4">The sequence shown here is derived from an EMBL/GenBank/DDBJ whole genome shotgun (WGS) entry which is preliminary data.</text>
</comment>
<gene>
    <name evidence="4" type="ORF">FD25_GL000101</name>
</gene>
<keyword evidence="1" id="KW-0472">Membrane</keyword>
<feature type="domain" description="Sigma factor regulator N-terminal" evidence="3">
    <location>
        <begin position="8"/>
        <end position="95"/>
    </location>
</feature>
<evidence type="ECO:0000256" key="1">
    <source>
        <dbReference type="SAM" id="Phobius"/>
    </source>
</evidence>
<accession>A0A0R1LIH4</accession>
<dbReference type="OrthoDB" id="1730160at2"/>
<dbReference type="Pfam" id="PF13791">
    <property type="entry name" value="Sigma_reg_C"/>
    <property type="match status" value="1"/>
</dbReference>
<keyword evidence="1" id="KW-0812">Transmembrane</keyword>
<feature type="domain" description="Sigma factor regulator C-terminal" evidence="2">
    <location>
        <begin position="167"/>
        <end position="299"/>
    </location>
</feature>
<evidence type="ECO:0008006" key="6">
    <source>
        <dbReference type="Google" id="ProtNLM"/>
    </source>
</evidence>
<dbReference type="STRING" id="1423715.FD25_GL000101"/>
<keyword evidence="1" id="KW-1133">Transmembrane helix</keyword>
<dbReference type="InterPro" id="IPR029101">
    <property type="entry name" value="Sigma_reg_N"/>
</dbReference>
<protein>
    <recommendedName>
        <fullName evidence="6">ECF-type sigma factor negative effector</fullName>
    </recommendedName>
</protein>
<keyword evidence="5" id="KW-1185">Reference proteome</keyword>
<evidence type="ECO:0000259" key="3">
    <source>
        <dbReference type="Pfam" id="PF13800"/>
    </source>
</evidence>
<dbReference type="Proteomes" id="UP000051955">
    <property type="component" value="Unassembled WGS sequence"/>
</dbReference>
<dbReference type="AlphaFoldDB" id="A0A0R1LIH4"/>
<name>A0A0R1LIH4_9LACO</name>
<evidence type="ECO:0000313" key="5">
    <source>
        <dbReference type="Proteomes" id="UP000051955"/>
    </source>
</evidence>
<organism evidence="4 5">
    <name type="scientific">Levilactobacillus acidifarinae DSM 19394 = JCM 15949</name>
    <dbReference type="NCBI Taxonomy" id="1423715"/>
    <lineage>
        <taxon>Bacteria</taxon>
        <taxon>Bacillati</taxon>
        <taxon>Bacillota</taxon>
        <taxon>Bacilli</taxon>
        <taxon>Lactobacillales</taxon>
        <taxon>Lactobacillaceae</taxon>
        <taxon>Levilactobacillus</taxon>
    </lineage>
</organism>
<dbReference type="PATRIC" id="fig|1423715.3.peg.104"/>
<sequence length="308" mass="35387">MTDEQQFKRLARRLKWRRWVITILIAFVVCVGTLGVGLKIMDTRSRQATAWENNYFDLVGTLLSPNIRVSDQYLTNRTMGSGQLVSHRYKQIEGQRLVWSPLVANYSWLTGPETPSAFNSTDDERNAAYNRVTQQRVPIFYNCRYHPSTQARDYHLAHDLKKVQRTPNRITEMALTFDQPLTYDQIRKRLPRGVHAVWYWLGVPKGADTTTMENNFLGVQASGPQGELTTRDYRYFRQTLVRADRSKIDLNGLFAYGGRYARHYPTPKTAKFAGAIVTGKSDDFRQLGQPQWVAASSVGYFQAVATFK</sequence>
<feature type="transmembrane region" description="Helical" evidence="1">
    <location>
        <begin position="20"/>
        <end position="38"/>
    </location>
</feature>
<evidence type="ECO:0000259" key="2">
    <source>
        <dbReference type="Pfam" id="PF13791"/>
    </source>
</evidence>
<dbReference type="RefSeq" id="WP_057802035.1">
    <property type="nucleotide sequence ID" value="NZ_AZDV01000006.1"/>
</dbReference>